<gene>
    <name evidence="7" type="ORF">NKI36_21150</name>
</gene>
<dbReference type="InterPro" id="IPR036390">
    <property type="entry name" value="WH_DNA-bd_sf"/>
</dbReference>
<dbReference type="InterPro" id="IPR015424">
    <property type="entry name" value="PyrdxlP-dep_Trfase"/>
</dbReference>
<dbReference type="RefSeq" id="WP_352559863.1">
    <property type="nucleotide sequence ID" value="NZ_JAMYQB010000018.1"/>
</dbReference>
<keyword evidence="7" id="KW-0808">Transferase</keyword>
<dbReference type="InterPro" id="IPR051446">
    <property type="entry name" value="HTH_trans_reg/aminotransferase"/>
</dbReference>
<keyword evidence="5" id="KW-0804">Transcription</keyword>
<dbReference type="PROSITE" id="PS50949">
    <property type="entry name" value="HTH_GNTR"/>
    <property type="match status" value="1"/>
</dbReference>
<keyword evidence="3" id="KW-0805">Transcription regulation</keyword>
<evidence type="ECO:0000256" key="2">
    <source>
        <dbReference type="ARBA" id="ARBA00022898"/>
    </source>
</evidence>
<proteinExistence type="inferred from homology"/>
<name>A0ABV1Z3C4_9HYPH</name>
<keyword evidence="2" id="KW-0663">Pyridoxal phosphate</keyword>
<evidence type="ECO:0000256" key="4">
    <source>
        <dbReference type="ARBA" id="ARBA00023125"/>
    </source>
</evidence>
<dbReference type="InterPro" id="IPR000524">
    <property type="entry name" value="Tscrpt_reg_HTH_GntR"/>
</dbReference>
<feature type="domain" description="HTH gntR-type" evidence="6">
    <location>
        <begin position="20"/>
        <end position="88"/>
    </location>
</feature>
<dbReference type="EMBL" id="JAMYQB010000018">
    <property type="protein sequence ID" value="MER9406542.1"/>
    <property type="molecule type" value="Genomic_DNA"/>
</dbReference>
<dbReference type="InterPro" id="IPR015421">
    <property type="entry name" value="PyrdxlP-dep_Trfase_major"/>
</dbReference>
<dbReference type="GO" id="GO:0008483">
    <property type="term" value="F:transaminase activity"/>
    <property type="evidence" value="ECO:0007669"/>
    <property type="project" value="UniProtKB-KW"/>
</dbReference>
<dbReference type="InterPro" id="IPR036388">
    <property type="entry name" value="WH-like_DNA-bd_sf"/>
</dbReference>
<dbReference type="CDD" id="cd07377">
    <property type="entry name" value="WHTH_GntR"/>
    <property type="match status" value="1"/>
</dbReference>
<sequence length="488" mass="54255">MADHMRLSLDIMSVDRASDEPMHRQIYGALRRFILDGQIQQNTLLPSTRSLAEDLKVGRNTVIAAYDQLLAEGFIEARAGSGTWVAPIQQKRPPASLRAGLAAPQKLSRRGQTIVNGPQPPRNAGVINFHPGVPETASFPFTIWSSLLVRNARSRDENLLGYLSFAGHPGLRQAIASTISLSRGINCTADQVIIVTGAQAALDLASRVLMDEGDHVWMEEPGYLGAKSAFLASGARLAPLKVDRHGWHLADPELPPPRLIYVTPSCQWPFGTIMRIEERLQLLDIAERHGAWIVEDDYDGEYRFRGRPVPALRGLDHADRVVYIGSFGKTLIPALRIGYLIVPRELSVPFDRAVSITGQFAPLILQATVNDFITQGYFATHLKRMRRLYARRQANFIKLCQEHLSEWLTVTENDSGMQLLASFTRPYKDSDVVAAAVKEGLDVQGISINYHSSEPEHGLLLGYAAMDERQILRAVLALRAAFMRLDRQ</sequence>
<dbReference type="SUPFAM" id="SSF46785">
    <property type="entry name" value="Winged helix' DNA-binding domain"/>
    <property type="match status" value="1"/>
</dbReference>
<keyword evidence="7" id="KW-0032">Aminotransferase</keyword>
<accession>A0ABV1Z3C4</accession>
<evidence type="ECO:0000256" key="3">
    <source>
        <dbReference type="ARBA" id="ARBA00023015"/>
    </source>
</evidence>
<keyword evidence="8" id="KW-1185">Reference proteome</keyword>
<dbReference type="PANTHER" id="PTHR46577:SF1">
    <property type="entry name" value="HTH-TYPE TRANSCRIPTIONAL REGULATORY PROTEIN GABR"/>
    <property type="match status" value="1"/>
</dbReference>
<comment type="caution">
    <text evidence="7">The sequence shown here is derived from an EMBL/GenBank/DDBJ whole genome shotgun (WGS) entry which is preliminary data.</text>
</comment>
<reference evidence="7 8" key="1">
    <citation type="journal article" date="2024" name="Proc. Natl. Acad. Sci. U.S.A.">
        <title>The evolutionary genomics of adaptation to stress in wild rhizobium bacteria.</title>
        <authorList>
            <person name="Kehlet-Delgado H."/>
            <person name="Montoya A.P."/>
            <person name="Jensen K.T."/>
            <person name="Wendlandt C.E."/>
            <person name="Dexheimer C."/>
            <person name="Roberts M."/>
            <person name="Torres Martinez L."/>
            <person name="Friesen M.L."/>
            <person name="Griffitts J.S."/>
            <person name="Porter S.S."/>
        </authorList>
    </citation>
    <scope>NUCLEOTIDE SEQUENCE [LARGE SCALE GENOMIC DNA]</scope>
    <source>
        <strain evidence="7 8">M0641</strain>
    </source>
</reference>
<dbReference type="Gene3D" id="1.10.10.10">
    <property type="entry name" value="Winged helix-like DNA-binding domain superfamily/Winged helix DNA-binding domain"/>
    <property type="match status" value="1"/>
</dbReference>
<dbReference type="CDD" id="cd00609">
    <property type="entry name" value="AAT_like"/>
    <property type="match status" value="1"/>
</dbReference>
<evidence type="ECO:0000256" key="1">
    <source>
        <dbReference type="ARBA" id="ARBA00005384"/>
    </source>
</evidence>
<dbReference type="PRINTS" id="PR00035">
    <property type="entry name" value="HTHGNTR"/>
</dbReference>
<evidence type="ECO:0000313" key="8">
    <source>
        <dbReference type="Proteomes" id="UP001433071"/>
    </source>
</evidence>
<organism evidence="7 8">
    <name type="scientific">Mesorhizobium caraganae</name>
    <dbReference type="NCBI Taxonomy" id="483206"/>
    <lineage>
        <taxon>Bacteria</taxon>
        <taxon>Pseudomonadati</taxon>
        <taxon>Pseudomonadota</taxon>
        <taxon>Alphaproteobacteria</taxon>
        <taxon>Hyphomicrobiales</taxon>
        <taxon>Phyllobacteriaceae</taxon>
        <taxon>Mesorhizobium</taxon>
    </lineage>
</organism>
<dbReference type="SMART" id="SM00345">
    <property type="entry name" value="HTH_GNTR"/>
    <property type="match status" value="1"/>
</dbReference>
<evidence type="ECO:0000313" key="7">
    <source>
        <dbReference type="EMBL" id="MER9406542.1"/>
    </source>
</evidence>
<dbReference type="Pfam" id="PF00155">
    <property type="entry name" value="Aminotran_1_2"/>
    <property type="match status" value="1"/>
</dbReference>
<dbReference type="Pfam" id="PF00392">
    <property type="entry name" value="GntR"/>
    <property type="match status" value="1"/>
</dbReference>
<dbReference type="Gene3D" id="3.40.640.10">
    <property type="entry name" value="Type I PLP-dependent aspartate aminotransferase-like (Major domain)"/>
    <property type="match status" value="1"/>
</dbReference>
<keyword evidence="4" id="KW-0238">DNA-binding</keyword>
<dbReference type="SUPFAM" id="SSF53383">
    <property type="entry name" value="PLP-dependent transferases"/>
    <property type="match status" value="1"/>
</dbReference>
<evidence type="ECO:0000256" key="5">
    <source>
        <dbReference type="ARBA" id="ARBA00023163"/>
    </source>
</evidence>
<dbReference type="PANTHER" id="PTHR46577">
    <property type="entry name" value="HTH-TYPE TRANSCRIPTIONAL REGULATORY PROTEIN GABR"/>
    <property type="match status" value="1"/>
</dbReference>
<protein>
    <submittedName>
        <fullName evidence="7">PLP-dependent aminotransferase family protein</fullName>
    </submittedName>
</protein>
<evidence type="ECO:0000259" key="6">
    <source>
        <dbReference type="PROSITE" id="PS50949"/>
    </source>
</evidence>
<dbReference type="Proteomes" id="UP001433071">
    <property type="component" value="Unassembled WGS sequence"/>
</dbReference>
<dbReference type="InterPro" id="IPR004839">
    <property type="entry name" value="Aminotransferase_I/II_large"/>
</dbReference>
<comment type="similarity">
    <text evidence="1">In the C-terminal section; belongs to the class-I pyridoxal-phosphate-dependent aminotransferase family.</text>
</comment>